<keyword evidence="2" id="KW-0732">Signal</keyword>
<gene>
    <name evidence="3" type="ORF">TAPDE_004131</name>
</gene>
<evidence type="ECO:0000256" key="2">
    <source>
        <dbReference type="SAM" id="SignalP"/>
    </source>
</evidence>
<reference evidence="3 4" key="1">
    <citation type="journal article" date="2013" name="MBio">
        <title>Genome sequencing of the plant pathogen Taphrina deformans, the causal agent of peach leaf curl.</title>
        <authorList>
            <person name="Cisse O.H."/>
            <person name="Almeida J.M.G.C.F."/>
            <person name="Fonseca A."/>
            <person name="Kumar A.A."/>
            <person name="Salojaervi J."/>
            <person name="Overmyer K."/>
            <person name="Hauser P.M."/>
            <person name="Pagni M."/>
        </authorList>
    </citation>
    <scope>NUCLEOTIDE SEQUENCE [LARGE SCALE GENOMIC DNA]</scope>
    <source>
        <strain evidence="4">PYCC 5710 / ATCC 11124 / CBS 356.35 / IMI 108563 / JCM 9778 / NBRC 8474</strain>
    </source>
</reference>
<evidence type="ECO:0000256" key="1">
    <source>
        <dbReference type="SAM" id="MobiDB-lite"/>
    </source>
</evidence>
<accession>R4XKG6</accession>
<protein>
    <submittedName>
        <fullName evidence="3">Uncharacterized protein</fullName>
    </submittedName>
</protein>
<evidence type="ECO:0000313" key="3">
    <source>
        <dbReference type="EMBL" id="CCG83814.1"/>
    </source>
</evidence>
<name>R4XKG6_TAPDE</name>
<feature type="chain" id="PRO_5004373352" evidence="2">
    <location>
        <begin position="17"/>
        <end position="155"/>
    </location>
</feature>
<dbReference type="VEuPathDB" id="FungiDB:TAPDE_004131"/>
<dbReference type="Proteomes" id="UP000013776">
    <property type="component" value="Unassembled WGS sequence"/>
</dbReference>
<feature type="region of interest" description="Disordered" evidence="1">
    <location>
        <begin position="135"/>
        <end position="155"/>
    </location>
</feature>
<proteinExistence type="predicted"/>
<dbReference type="EMBL" id="CAHR02000181">
    <property type="protein sequence ID" value="CCG83814.1"/>
    <property type="molecule type" value="Genomic_DNA"/>
</dbReference>
<comment type="caution">
    <text evidence="3">The sequence shown here is derived from an EMBL/GenBank/DDBJ whole genome shotgun (WGS) entry which is preliminary data.</text>
</comment>
<keyword evidence="4" id="KW-1185">Reference proteome</keyword>
<feature type="compositionally biased region" description="Basic and acidic residues" evidence="1">
    <location>
        <begin position="136"/>
        <end position="155"/>
    </location>
</feature>
<evidence type="ECO:0000313" key="4">
    <source>
        <dbReference type="Proteomes" id="UP000013776"/>
    </source>
</evidence>
<feature type="signal peptide" evidence="2">
    <location>
        <begin position="1"/>
        <end position="16"/>
    </location>
</feature>
<organism evidence="3 4">
    <name type="scientific">Taphrina deformans (strain PYCC 5710 / ATCC 11124 / CBS 356.35 / IMI 108563 / JCM 9778 / NBRC 8474)</name>
    <name type="common">Peach leaf curl fungus</name>
    <name type="synonym">Lalaria deformans</name>
    <dbReference type="NCBI Taxonomy" id="1097556"/>
    <lineage>
        <taxon>Eukaryota</taxon>
        <taxon>Fungi</taxon>
        <taxon>Dikarya</taxon>
        <taxon>Ascomycota</taxon>
        <taxon>Taphrinomycotina</taxon>
        <taxon>Taphrinomycetes</taxon>
        <taxon>Taphrinales</taxon>
        <taxon>Taphrinaceae</taxon>
        <taxon>Taphrina</taxon>
    </lineage>
</organism>
<dbReference type="AlphaFoldDB" id="R4XKG6"/>
<sequence>MLFSTIFLATFSLVAAGPVVAGPKRLPTPEVYSLPSSIWCGGERDGFEVPEKTMQGLIATSDMSSFKKSGQVCGDTPLPKDQFTIYSVTGHQNSNRFVLKFGYGRIPGGVQQVVYCDAFIGHNAETIELCAFTLPEEPKDPKDPKKPKGPKGDGK</sequence>